<comment type="caution">
    <text evidence="2">The sequence shown here is derived from an EMBL/GenBank/DDBJ whole genome shotgun (WGS) entry which is preliminary data.</text>
</comment>
<feature type="region of interest" description="Disordered" evidence="1">
    <location>
        <begin position="155"/>
        <end position="176"/>
    </location>
</feature>
<sequence length="414" mass="45553">MNYKQWDLSSGDITLLHLRFFFEEVAASAAVSSPSVLDSSHANVQCEEELHDTSVVSYEKMPLEPDPRWPYIKKWSVTAYPSPQLPRSVPPLLKSKTLELEEDVPQPLMNSSCSPESGEEIITSSKEMVSLIQNHLQVTVQDPKNAREGMIDPQQMLQPDSSLSPTTSSPSPSLGAWTIPLKMASFNSMGTGKKGKGPSQSSFSDDSQWPCLDKEDRDATVTVSHPPTSSVEATSDPILTLVAIINKPIDKITIVEDESRMEAKQDTTFSLKGKVEQSSPNNNSEHLSTHSITCNTTSNSHTPLVSSKETPYSSNHVSTNSTPADCSIRMSLSSSNLLTNRFSSLKFSDDEDETLISSDELDPKEYLSLQGKVFLREKPVKPSTKAKEMQLHSIARGRGNRNRGNRGRNRGGRG</sequence>
<protein>
    <submittedName>
        <fullName evidence="2">Uncharacterized protein</fullName>
    </submittedName>
</protein>
<proteinExistence type="predicted"/>
<feature type="compositionally biased region" description="Basic and acidic residues" evidence="1">
    <location>
        <begin position="378"/>
        <end position="390"/>
    </location>
</feature>
<gene>
    <name evidence="2" type="ORF">F2Q69_00016402</name>
</gene>
<feature type="region of interest" description="Disordered" evidence="1">
    <location>
        <begin position="378"/>
        <end position="414"/>
    </location>
</feature>
<dbReference type="Proteomes" id="UP000712600">
    <property type="component" value="Unassembled WGS sequence"/>
</dbReference>
<evidence type="ECO:0000313" key="2">
    <source>
        <dbReference type="EMBL" id="KAF3560371.1"/>
    </source>
</evidence>
<feature type="compositionally biased region" description="Polar residues" evidence="1">
    <location>
        <begin position="198"/>
        <end position="207"/>
    </location>
</feature>
<feature type="compositionally biased region" description="Low complexity" evidence="1">
    <location>
        <begin position="161"/>
        <end position="174"/>
    </location>
</feature>
<evidence type="ECO:0000256" key="1">
    <source>
        <dbReference type="SAM" id="MobiDB-lite"/>
    </source>
</evidence>
<dbReference type="AlphaFoldDB" id="A0A8S9R9U1"/>
<evidence type="ECO:0000313" key="3">
    <source>
        <dbReference type="Proteomes" id="UP000712600"/>
    </source>
</evidence>
<feature type="region of interest" description="Disordered" evidence="1">
    <location>
        <begin position="269"/>
        <end position="321"/>
    </location>
</feature>
<feature type="compositionally biased region" description="Basic residues" evidence="1">
    <location>
        <begin position="398"/>
        <end position="414"/>
    </location>
</feature>
<feature type="compositionally biased region" description="Polar residues" evidence="1">
    <location>
        <begin position="221"/>
        <end position="232"/>
    </location>
</feature>
<reference evidence="2" key="1">
    <citation type="submission" date="2019-12" db="EMBL/GenBank/DDBJ databases">
        <title>Genome sequencing and annotation of Brassica cretica.</title>
        <authorList>
            <person name="Studholme D.J."/>
            <person name="Sarris P."/>
        </authorList>
    </citation>
    <scope>NUCLEOTIDE SEQUENCE</scope>
    <source>
        <strain evidence="2">PFS-109/04</strain>
        <tissue evidence="2">Leaf</tissue>
    </source>
</reference>
<organism evidence="2 3">
    <name type="scientific">Brassica cretica</name>
    <name type="common">Mustard</name>
    <dbReference type="NCBI Taxonomy" id="69181"/>
    <lineage>
        <taxon>Eukaryota</taxon>
        <taxon>Viridiplantae</taxon>
        <taxon>Streptophyta</taxon>
        <taxon>Embryophyta</taxon>
        <taxon>Tracheophyta</taxon>
        <taxon>Spermatophyta</taxon>
        <taxon>Magnoliopsida</taxon>
        <taxon>eudicotyledons</taxon>
        <taxon>Gunneridae</taxon>
        <taxon>Pentapetalae</taxon>
        <taxon>rosids</taxon>
        <taxon>malvids</taxon>
        <taxon>Brassicales</taxon>
        <taxon>Brassicaceae</taxon>
        <taxon>Brassiceae</taxon>
        <taxon>Brassica</taxon>
    </lineage>
</organism>
<feature type="region of interest" description="Disordered" evidence="1">
    <location>
        <begin position="188"/>
        <end position="232"/>
    </location>
</feature>
<dbReference type="EMBL" id="QGKX02000996">
    <property type="protein sequence ID" value="KAF3560371.1"/>
    <property type="molecule type" value="Genomic_DNA"/>
</dbReference>
<name>A0A8S9R9U1_BRACR</name>
<accession>A0A8S9R9U1</accession>